<keyword evidence="1" id="KW-0732">Signal</keyword>
<keyword evidence="3" id="KW-1185">Reference proteome</keyword>
<dbReference type="EMBL" id="FOPC01000007">
    <property type="protein sequence ID" value="SFG75201.1"/>
    <property type="molecule type" value="Genomic_DNA"/>
</dbReference>
<reference evidence="3" key="1">
    <citation type="submission" date="2016-10" db="EMBL/GenBank/DDBJ databases">
        <authorList>
            <person name="Varghese N."/>
            <person name="Submissions S."/>
        </authorList>
    </citation>
    <scope>NUCLEOTIDE SEQUENCE [LARGE SCALE GENOMIC DNA]</scope>
    <source>
        <strain evidence="3">DSM 19315</strain>
    </source>
</reference>
<accession>A0A1I2UKD7</accession>
<gene>
    <name evidence="2" type="ORF">SAMN04487988_107189</name>
</gene>
<protein>
    <submittedName>
        <fullName evidence="2">Uncharacterized protein</fullName>
    </submittedName>
</protein>
<dbReference type="Proteomes" id="UP000199642">
    <property type="component" value="Unassembled WGS sequence"/>
</dbReference>
<evidence type="ECO:0000313" key="2">
    <source>
        <dbReference type="EMBL" id="SFG75201.1"/>
    </source>
</evidence>
<name>A0A1I2UKD7_9BACT</name>
<evidence type="ECO:0000256" key="1">
    <source>
        <dbReference type="SAM" id="SignalP"/>
    </source>
</evidence>
<proteinExistence type="predicted"/>
<evidence type="ECO:0000313" key="3">
    <source>
        <dbReference type="Proteomes" id="UP000199642"/>
    </source>
</evidence>
<feature type="chain" id="PRO_5011475725" evidence="1">
    <location>
        <begin position="26"/>
        <end position="68"/>
    </location>
</feature>
<feature type="signal peptide" evidence="1">
    <location>
        <begin position="1"/>
        <end position="25"/>
    </location>
</feature>
<sequence length="68" mass="7401">MKIIKLVLCLLSFLVLSVSPLILTAQNCGYIQLGYNIKINGKDVCVLDNVSRECYSIVDPCPVKTIGG</sequence>
<dbReference type="AlphaFoldDB" id="A0A1I2UKD7"/>
<organism evidence="2 3">
    <name type="scientific">Algoriphagus hitonicola</name>
    <dbReference type="NCBI Taxonomy" id="435880"/>
    <lineage>
        <taxon>Bacteria</taxon>
        <taxon>Pseudomonadati</taxon>
        <taxon>Bacteroidota</taxon>
        <taxon>Cytophagia</taxon>
        <taxon>Cytophagales</taxon>
        <taxon>Cyclobacteriaceae</taxon>
        <taxon>Algoriphagus</taxon>
    </lineage>
</organism>